<comment type="caution">
    <text evidence="4">The sequence shown here is derived from an EMBL/GenBank/DDBJ whole genome shotgun (WGS) entry which is preliminary data.</text>
</comment>
<keyword evidence="5" id="KW-1185">Reference proteome</keyword>
<gene>
    <name evidence="4" type="ORF">CCH79_00008102</name>
</gene>
<feature type="region of interest" description="Disordered" evidence="2">
    <location>
        <begin position="382"/>
        <end position="598"/>
    </location>
</feature>
<evidence type="ECO:0000313" key="5">
    <source>
        <dbReference type="Proteomes" id="UP000250572"/>
    </source>
</evidence>
<sequence length="983" mass="108949">CAHDGPSGYRRSGRIQHIRARNPKELDCSDIQAAQRQSGPNPSSTKRQREAANMVRRLPYKHHSQSCREKEEHVYKRIQTRWKNSKSTESETIVSPLEKPFVEQTMQNPDDTKSEIDACQELPEMDACQELPEMDACQDFAGGDLGEDASVSKGWVIGPFFQSLKSKMASFSEIVMTPVKLFRATSPLTADDVFEADDATDVDASEKGDEYQAEAQSLVPSVETKSEINPAPKNSKKLQFNESVCRTTCGFECAISGGDENLPDVVPLVCAASEEAGEPSGSCFLLRKSASHESDLNVYTAVEGQKGKLSSVQPLSRRDTGNGYESVEIKDRNQLQLDGLATNKSPLKPSSDAEQMECQQIPEMCSVSKFARAKRGLKPNCVSQDVKRKKTNMASGGDVVKGPRTQRKRDADETMKPDNKRQVTSTRAKAKGEQDRKDCLEKRSSESQNNSKCKKAKPSSSCKRIPVISSDDNLMDVETTVPNPTAEQPVKKRLSVVLVRPNEKETPHATKCGNANKKQLKRKLPNYTSLEVESSSVSASSHDGLKPLSTDFKSEDAPTGGANQSSKRLRNSQRSSVKFSVLAEEQQKTKERHSKNDRRKISVDTVIFGSDHQLPLVHPGFLNEEHTAATVTGETFLKASEISNCNPRLSINLVNARRRRKDPQKRRCQVLQSRMCKTEEGTRSVTVEDADLAATRMRSSETNVSRRLSRSYSCPDVLILHHDDSPWVSPPHSPQHRTHATHHHHGSLTSHAQRSLRRARRHTVCSVEVEREREIAPLCLRKEVYPSRRSASYDPMTHNLSPAHLHSPCSSLTALASCFLSSPLAFLSKKSDCRATSANAGTSSRVPSPPPSSSCSPAWHSPGFTLGSSSAASLDPSENPAPYEAARRRQSEEEDDGEDTSSSSQEFEDAGLREEKALSDSEIRVVKKHEEQKKVSSIRIRKTLPKPQTNLTPMGLPKPVRVKKKDFSLEEIYTNKNFSKPPE</sequence>
<dbReference type="InterPro" id="IPR026320">
    <property type="entry name" value="PRR14"/>
</dbReference>
<dbReference type="STRING" id="33528.ENSGAFP00000017191"/>
<evidence type="ECO:0000313" key="4">
    <source>
        <dbReference type="EMBL" id="PWA17801.1"/>
    </source>
</evidence>
<feature type="compositionally biased region" description="Basic and acidic residues" evidence="2">
    <location>
        <begin position="408"/>
        <end position="421"/>
    </location>
</feature>
<feature type="region of interest" description="Disordered" evidence="2">
    <location>
        <begin position="837"/>
        <end position="936"/>
    </location>
</feature>
<proteinExistence type="predicted"/>
<evidence type="ECO:0000256" key="1">
    <source>
        <dbReference type="ARBA" id="ARBA00022553"/>
    </source>
</evidence>
<feature type="compositionally biased region" description="Low complexity" evidence="2">
    <location>
        <begin position="529"/>
        <end position="541"/>
    </location>
</feature>
<feature type="compositionally biased region" description="Basic and acidic residues" evidence="2">
    <location>
        <begin position="430"/>
        <end position="445"/>
    </location>
</feature>
<reference evidence="4 5" key="1">
    <citation type="journal article" date="2018" name="G3 (Bethesda)">
        <title>A High-Quality Reference Genome for the Invasive Mosquitofish Gambusia affinis Using a Chicago Library.</title>
        <authorList>
            <person name="Hoffberg S.L."/>
            <person name="Troendle N.J."/>
            <person name="Glenn T.C."/>
            <person name="Mahmud O."/>
            <person name="Louha S."/>
            <person name="Chalopin D."/>
            <person name="Bennetzen J.L."/>
            <person name="Mauricio R."/>
        </authorList>
    </citation>
    <scope>NUCLEOTIDE SEQUENCE [LARGE SCALE GENOMIC DNA]</scope>
    <source>
        <strain evidence="4">NE01/NJP1002.9</strain>
        <tissue evidence="4">Muscle</tissue>
    </source>
</reference>
<feature type="compositionally biased region" description="Basic residues" evidence="2">
    <location>
        <begin position="734"/>
        <end position="746"/>
    </location>
</feature>
<feature type="compositionally biased region" description="Polar residues" evidence="2">
    <location>
        <begin position="32"/>
        <end position="45"/>
    </location>
</feature>
<dbReference type="InterPro" id="IPR028149">
    <property type="entry name" value="Tantalus-like"/>
</dbReference>
<evidence type="ECO:0000256" key="2">
    <source>
        <dbReference type="SAM" id="MobiDB-lite"/>
    </source>
</evidence>
<dbReference type="PANTHER" id="PTHR14522:SF2">
    <property type="entry name" value="PROLINE-RICH PROTEIN 14"/>
    <property type="match status" value="1"/>
</dbReference>
<feature type="compositionally biased region" description="Basic residues" evidence="2">
    <location>
        <begin position="754"/>
        <end position="763"/>
    </location>
</feature>
<evidence type="ECO:0000259" key="3">
    <source>
        <dbReference type="Pfam" id="PF15386"/>
    </source>
</evidence>
<feature type="non-terminal residue" evidence="4">
    <location>
        <position position="1"/>
    </location>
</feature>
<accession>A0A315V310</accession>
<dbReference type="Proteomes" id="UP000250572">
    <property type="component" value="Unassembled WGS sequence"/>
</dbReference>
<feature type="compositionally biased region" description="Low complexity" evidence="2">
    <location>
        <begin position="853"/>
        <end position="862"/>
    </location>
</feature>
<organism evidence="4 5">
    <name type="scientific">Gambusia affinis</name>
    <name type="common">Western mosquitofish</name>
    <name type="synonym">Heterandria affinis</name>
    <dbReference type="NCBI Taxonomy" id="33528"/>
    <lineage>
        <taxon>Eukaryota</taxon>
        <taxon>Metazoa</taxon>
        <taxon>Chordata</taxon>
        <taxon>Craniata</taxon>
        <taxon>Vertebrata</taxon>
        <taxon>Euteleostomi</taxon>
        <taxon>Actinopterygii</taxon>
        <taxon>Neopterygii</taxon>
        <taxon>Teleostei</taxon>
        <taxon>Neoteleostei</taxon>
        <taxon>Acanthomorphata</taxon>
        <taxon>Ovalentaria</taxon>
        <taxon>Atherinomorphae</taxon>
        <taxon>Cyprinodontiformes</taxon>
        <taxon>Poeciliidae</taxon>
        <taxon>Poeciliinae</taxon>
        <taxon>Gambusia</taxon>
    </lineage>
</organism>
<feature type="region of interest" description="Disordered" evidence="2">
    <location>
        <begin position="307"/>
        <end position="331"/>
    </location>
</feature>
<feature type="region of interest" description="Disordered" evidence="2">
    <location>
        <begin position="1"/>
        <end position="50"/>
    </location>
</feature>
<dbReference type="EMBL" id="NHOQ01002357">
    <property type="protein sequence ID" value="PWA17801.1"/>
    <property type="molecule type" value="Genomic_DNA"/>
</dbReference>
<protein>
    <recommendedName>
        <fullName evidence="3">Tantalus-like domain-containing protein</fullName>
    </recommendedName>
</protein>
<feature type="compositionally biased region" description="Basic residues" evidence="2">
    <location>
        <begin position="11"/>
        <end position="21"/>
    </location>
</feature>
<dbReference type="AlphaFoldDB" id="A0A315V310"/>
<dbReference type="Pfam" id="PF15386">
    <property type="entry name" value="Tantalus"/>
    <property type="match status" value="1"/>
</dbReference>
<feature type="domain" description="Tantalus-like" evidence="3">
    <location>
        <begin position="951"/>
        <end position="982"/>
    </location>
</feature>
<name>A0A315V310_GAMAF</name>
<feature type="compositionally biased region" description="Basic and acidic residues" evidence="2">
    <location>
        <begin position="910"/>
        <end position="934"/>
    </location>
</feature>
<feature type="region of interest" description="Disordered" evidence="2">
    <location>
        <begin position="725"/>
        <end position="765"/>
    </location>
</feature>
<keyword evidence="1" id="KW-0597">Phosphoprotein</keyword>
<feature type="compositionally biased region" description="Polar residues" evidence="2">
    <location>
        <begin position="561"/>
        <end position="578"/>
    </location>
</feature>
<feature type="non-terminal residue" evidence="4">
    <location>
        <position position="983"/>
    </location>
</feature>
<dbReference type="PANTHER" id="PTHR14522">
    <property type="entry name" value="EMO2-RELATED"/>
    <property type="match status" value="1"/>
</dbReference>